<dbReference type="EMBL" id="CP093343">
    <property type="protein sequence ID" value="WOG82920.1"/>
    <property type="molecule type" value="Genomic_DNA"/>
</dbReference>
<reference evidence="1" key="1">
    <citation type="journal article" date="2016" name="Nat. Genet.">
        <title>A high-quality carrot genome assembly provides new insights into carotenoid accumulation and asterid genome evolution.</title>
        <authorList>
            <person name="Iorizzo M."/>
            <person name="Ellison S."/>
            <person name="Senalik D."/>
            <person name="Zeng P."/>
            <person name="Satapoomin P."/>
            <person name="Huang J."/>
            <person name="Bowman M."/>
            <person name="Iovene M."/>
            <person name="Sanseverino W."/>
            <person name="Cavagnaro P."/>
            <person name="Yildiz M."/>
            <person name="Macko-Podgorni A."/>
            <person name="Moranska E."/>
            <person name="Grzebelus E."/>
            <person name="Grzebelus D."/>
            <person name="Ashrafi H."/>
            <person name="Zheng Z."/>
            <person name="Cheng S."/>
            <person name="Spooner D."/>
            <person name="Van Deynze A."/>
            <person name="Simon P."/>
        </authorList>
    </citation>
    <scope>NUCLEOTIDE SEQUENCE [LARGE SCALE GENOMIC DNA]</scope>
    <source>
        <tissue evidence="1">Leaf</tissue>
    </source>
</reference>
<protein>
    <submittedName>
        <fullName evidence="1">Uncharacterized protein</fullName>
    </submittedName>
</protein>
<evidence type="ECO:0000313" key="2">
    <source>
        <dbReference type="EMBL" id="WOG82920.1"/>
    </source>
</evidence>
<dbReference type="AlphaFoldDB" id="A0A162B324"/>
<sequence length="74" mass="8593">MISCLSNLYHFYSKITNRLENQKRENKSGSIKKIMDYRNKGLVKVNVSRFYENDYDIGVVTGDRYGSTPSASQY</sequence>
<proteinExistence type="predicted"/>
<evidence type="ECO:0000313" key="3">
    <source>
        <dbReference type="Proteomes" id="UP000077755"/>
    </source>
</evidence>
<reference evidence="2" key="2">
    <citation type="submission" date="2022-03" db="EMBL/GenBank/DDBJ databases">
        <title>Draft title - Genomic analysis of global carrot germplasm unveils the trajectory of domestication and the origin of high carotenoid orange carrot.</title>
        <authorList>
            <person name="Iorizzo M."/>
            <person name="Ellison S."/>
            <person name="Senalik D."/>
            <person name="Macko-Podgorni A."/>
            <person name="Grzebelus D."/>
            <person name="Bostan H."/>
            <person name="Rolling W."/>
            <person name="Curaba J."/>
            <person name="Simon P."/>
        </authorList>
    </citation>
    <scope>NUCLEOTIDE SEQUENCE</scope>
    <source>
        <tissue evidence="2">Leaf</tissue>
    </source>
</reference>
<accession>A0A162B324</accession>
<dbReference type="EMBL" id="LNRQ01000001">
    <property type="protein sequence ID" value="KZN09393.1"/>
    <property type="molecule type" value="Genomic_DNA"/>
</dbReference>
<evidence type="ECO:0000313" key="1">
    <source>
        <dbReference type="EMBL" id="KZN09393.1"/>
    </source>
</evidence>
<gene>
    <name evidence="1" type="ORF">DCAR_002049</name>
    <name evidence="2" type="ORF">DCAR_0102090</name>
</gene>
<dbReference type="Proteomes" id="UP000077755">
    <property type="component" value="Chromosome 1"/>
</dbReference>
<dbReference type="Gramene" id="KZN09393">
    <property type="protein sequence ID" value="KZN09393"/>
    <property type="gene ID" value="DCAR_002049"/>
</dbReference>
<keyword evidence="3" id="KW-1185">Reference proteome</keyword>
<name>A0A162B324_DAUCS</name>
<organism evidence="1">
    <name type="scientific">Daucus carota subsp. sativus</name>
    <name type="common">Carrot</name>
    <dbReference type="NCBI Taxonomy" id="79200"/>
    <lineage>
        <taxon>Eukaryota</taxon>
        <taxon>Viridiplantae</taxon>
        <taxon>Streptophyta</taxon>
        <taxon>Embryophyta</taxon>
        <taxon>Tracheophyta</taxon>
        <taxon>Spermatophyta</taxon>
        <taxon>Magnoliopsida</taxon>
        <taxon>eudicotyledons</taxon>
        <taxon>Gunneridae</taxon>
        <taxon>Pentapetalae</taxon>
        <taxon>asterids</taxon>
        <taxon>campanulids</taxon>
        <taxon>Apiales</taxon>
        <taxon>Apiaceae</taxon>
        <taxon>Apioideae</taxon>
        <taxon>Scandiceae</taxon>
        <taxon>Daucinae</taxon>
        <taxon>Daucus</taxon>
        <taxon>Daucus sect. Daucus</taxon>
    </lineage>
</organism>